<dbReference type="InterPro" id="IPR001126">
    <property type="entry name" value="UmuC"/>
</dbReference>
<evidence type="ECO:0000256" key="1">
    <source>
        <dbReference type="ARBA" id="ARBA00010945"/>
    </source>
</evidence>
<sequence length="425" mass="47629">MRAADQDKCAGLKRCILHLDMDAYFASVEQRDVPIYRNRPLLVCHTTSDFCSHGVVAAASYEARKYGIKAGTPVWEARQRCPRGFFVHADIPKYLENSRQILNICERRAHRTEVFSIDEVFLDLTSPLREYSPGGERWQAAIDLAGSLKSDIRRELGLKASVGIGPNKLVAKMASEFQKPDGLTLVTPEQLPDIFASLPIKKMIGVGGRMQRNLRAMGIETIGDLARSPKEVMEWRFGVIGGLLWKAAWGRDDSPVVAGGGGDEMVKSFGHSLSIRGGSEELEFLETILLGLCEAVTRRMRRDEYLGRTVSLRLRIGYAMSYARAVTLHEYTDLPSKIYMASRDLLRHEASSGLWKEPVTNVGVSVSQLKRRHEGKQVTLWDCLDPREEKLTAVLDELRDRYGEGVVMRASLLEEFALSGMNLVR</sequence>
<comment type="subcellular location">
    <subcellularLocation>
        <location evidence="3">Cytoplasm</location>
    </subcellularLocation>
</comment>
<dbReference type="GO" id="GO:0003887">
    <property type="term" value="F:DNA-directed DNA polymerase activity"/>
    <property type="evidence" value="ECO:0007669"/>
    <property type="project" value="UniProtKB-UniRule"/>
</dbReference>
<dbReference type="PIRSF" id="PIRSF036603">
    <property type="entry name" value="DPol_eta"/>
    <property type="match status" value="1"/>
</dbReference>
<dbReference type="InterPro" id="IPR043128">
    <property type="entry name" value="Rev_trsase/Diguanyl_cyclase"/>
</dbReference>
<dbReference type="Pfam" id="PF11799">
    <property type="entry name" value="IMS_C"/>
    <property type="match status" value="1"/>
</dbReference>
<protein>
    <recommendedName>
        <fullName evidence="3">DNA polymerase IV</fullName>
        <shortName evidence="3">Pol IV</shortName>
        <ecNumber evidence="3">2.7.7.7</ecNumber>
    </recommendedName>
</protein>
<dbReference type="GO" id="GO:0006261">
    <property type="term" value="P:DNA-templated DNA replication"/>
    <property type="evidence" value="ECO:0007669"/>
    <property type="project" value="UniProtKB-UniRule"/>
</dbReference>
<evidence type="ECO:0000313" key="6">
    <source>
        <dbReference type="Proteomes" id="UP000177876"/>
    </source>
</evidence>
<organism evidence="5 6">
    <name type="scientific">Candidatus Solincola sediminis</name>
    <dbReference type="NCBI Taxonomy" id="1797199"/>
    <lineage>
        <taxon>Bacteria</taxon>
        <taxon>Bacillati</taxon>
        <taxon>Actinomycetota</taxon>
        <taxon>Candidatus Geothermincolia</taxon>
        <taxon>Candidatus Geothermincolales</taxon>
        <taxon>Candidatus Geothermincolaceae</taxon>
        <taxon>Candidatus Solincola</taxon>
    </lineage>
</organism>
<comment type="function">
    <text evidence="2 3">Poorly processive, error-prone DNA polymerase involved in untargeted mutagenesis. Copies undamaged DNA at stalled replication forks, which arise in vivo from mismatched or misaligned primer ends. These misaligned primers can be extended by PolIV. Exhibits no 3'-5' exonuclease (proofreading) activity. May be involved in translesional synthesis, in conjunction with the beta clamp from PolIII.</text>
</comment>
<dbReference type="GO" id="GO:0005829">
    <property type="term" value="C:cytosol"/>
    <property type="evidence" value="ECO:0007669"/>
    <property type="project" value="TreeGrafter"/>
</dbReference>
<dbReference type="InterPro" id="IPR022880">
    <property type="entry name" value="DNApol_IV"/>
</dbReference>
<keyword evidence="3" id="KW-0808">Transferase</keyword>
<keyword evidence="3" id="KW-0963">Cytoplasm</keyword>
<dbReference type="Gene3D" id="3.30.70.270">
    <property type="match status" value="1"/>
</dbReference>
<dbReference type="PANTHER" id="PTHR11076">
    <property type="entry name" value="DNA REPAIR POLYMERASE UMUC / TRANSFERASE FAMILY MEMBER"/>
    <property type="match status" value="1"/>
</dbReference>
<feature type="binding site" evidence="3">
    <location>
        <position position="118"/>
    </location>
    <ligand>
        <name>Mg(2+)</name>
        <dbReference type="ChEBI" id="CHEBI:18420"/>
    </ligand>
</feature>
<dbReference type="Gene3D" id="3.30.1490.100">
    <property type="entry name" value="DNA polymerase, Y-family, little finger domain"/>
    <property type="match status" value="1"/>
</dbReference>
<dbReference type="PROSITE" id="PS50173">
    <property type="entry name" value="UMUC"/>
    <property type="match status" value="1"/>
</dbReference>
<dbReference type="GO" id="GO:0000287">
    <property type="term" value="F:magnesium ion binding"/>
    <property type="evidence" value="ECO:0007669"/>
    <property type="project" value="UniProtKB-UniRule"/>
</dbReference>
<keyword evidence="3" id="KW-0479">Metal-binding</keyword>
<evidence type="ECO:0000256" key="3">
    <source>
        <dbReference type="HAMAP-Rule" id="MF_01113"/>
    </source>
</evidence>
<dbReference type="InterPro" id="IPR036775">
    <property type="entry name" value="DNA_pol_Y-fam_lit_finger_sf"/>
</dbReference>
<comment type="catalytic activity">
    <reaction evidence="3">
        <text>DNA(n) + a 2'-deoxyribonucleoside 5'-triphosphate = DNA(n+1) + diphosphate</text>
        <dbReference type="Rhea" id="RHEA:22508"/>
        <dbReference type="Rhea" id="RHEA-COMP:17339"/>
        <dbReference type="Rhea" id="RHEA-COMP:17340"/>
        <dbReference type="ChEBI" id="CHEBI:33019"/>
        <dbReference type="ChEBI" id="CHEBI:61560"/>
        <dbReference type="ChEBI" id="CHEBI:173112"/>
        <dbReference type="EC" id="2.7.7.7"/>
    </reaction>
</comment>
<gene>
    <name evidence="3" type="primary">dinB</name>
    <name evidence="5" type="ORF">A2Y75_03625</name>
</gene>
<dbReference type="Gene3D" id="3.40.1170.60">
    <property type="match status" value="1"/>
</dbReference>
<dbReference type="Pfam" id="PF00817">
    <property type="entry name" value="IMS"/>
    <property type="match status" value="1"/>
</dbReference>
<dbReference type="EC" id="2.7.7.7" evidence="3"/>
<dbReference type="SUPFAM" id="SSF100879">
    <property type="entry name" value="Lesion bypass DNA polymerase (Y-family), little finger domain"/>
    <property type="match status" value="1"/>
</dbReference>
<keyword evidence="3" id="KW-0234">DNA repair</keyword>
<name>A0A1F2WHP6_9ACTN</name>
<keyword evidence="3" id="KW-0235">DNA replication</keyword>
<dbReference type="InterPro" id="IPR050116">
    <property type="entry name" value="DNA_polymerase-Y"/>
</dbReference>
<feature type="active site" evidence="3">
    <location>
        <position position="119"/>
    </location>
</feature>
<dbReference type="SUPFAM" id="SSF56672">
    <property type="entry name" value="DNA/RNA polymerases"/>
    <property type="match status" value="1"/>
</dbReference>
<dbReference type="CDD" id="cd03586">
    <property type="entry name" value="PolY_Pol_IV_kappa"/>
    <property type="match status" value="1"/>
</dbReference>
<reference evidence="5 6" key="1">
    <citation type="journal article" date="2016" name="Nat. Commun.">
        <title>Thousands of microbial genomes shed light on interconnected biogeochemical processes in an aquifer system.</title>
        <authorList>
            <person name="Anantharaman K."/>
            <person name="Brown C.T."/>
            <person name="Hug L.A."/>
            <person name="Sharon I."/>
            <person name="Castelle C.J."/>
            <person name="Probst A.J."/>
            <person name="Thomas B.C."/>
            <person name="Singh A."/>
            <person name="Wilkins M.J."/>
            <person name="Karaoz U."/>
            <person name="Brodie E.L."/>
            <person name="Williams K.H."/>
            <person name="Hubbard S.S."/>
            <person name="Banfield J.F."/>
        </authorList>
    </citation>
    <scope>NUCLEOTIDE SEQUENCE [LARGE SCALE GENOMIC DNA]</scope>
</reference>
<feature type="binding site" evidence="3">
    <location>
        <position position="20"/>
    </location>
    <ligand>
        <name>Mg(2+)</name>
        <dbReference type="ChEBI" id="CHEBI:18420"/>
    </ligand>
</feature>
<dbReference type="GO" id="GO:0006281">
    <property type="term" value="P:DNA repair"/>
    <property type="evidence" value="ECO:0007669"/>
    <property type="project" value="UniProtKB-UniRule"/>
</dbReference>
<feature type="site" description="Substrate discrimination" evidence="3">
    <location>
        <position position="25"/>
    </location>
</feature>
<dbReference type="EMBL" id="MELK01000047">
    <property type="protein sequence ID" value="OFW56389.1"/>
    <property type="molecule type" value="Genomic_DNA"/>
</dbReference>
<dbReference type="GO" id="GO:0003684">
    <property type="term" value="F:damaged DNA binding"/>
    <property type="evidence" value="ECO:0007669"/>
    <property type="project" value="InterPro"/>
</dbReference>
<proteinExistence type="inferred from homology"/>
<evidence type="ECO:0000259" key="4">
    <source>
        <dbReference type="PROSITE" id="PS50173"/>
    </source>
</evidence>
<keyword evidence="3" id="KW-0515">Mutator protein</keyword>
<accession>A0A1F2WHP6</accession>
<keyword evidence="3" id="KW-0238">DNA-binding</keyword>
<dbReference type="GO" id="GO:0042276">
    <property type="term" value="P:error-prone translesion synthesis"/>
    <property type="evidence" value="ECO:0007669"/>
    <property type="project" value="TreeGrafter"/>
</dbReference>
<feature type="domain" description="UmuC" evidence="4">
    <location>
        <begin position="16"/>
        <end position="207"/>
    </location>
</feature>
<dbReference type="STRING" id="1797197.A2Y75_03625"/>
<dbReference type="Gene3D" id="1.10.150.20">
    <property type="entry name" value="5' to 3' exonuclease, C-terminal subdomain"/>
    <property type="match status" value="1"/>
</dbReference>
<dbReference type="InterPro" id="IPR043502">
    <property type="entry name" value="DNA/RNA_pol_sf"/>
</dbReference>
<comment type="caution">
    <text evidence="5">The sequence shown here is derived from an EMBL/GenBank/DDBJ whole genome shotgun (WGS) entry which is preliminary data.</text>
</comment>
<comment type="similarity">
    <text evidence="1 3">Belongs to the DNA polymerase type-Y family.</text>
</comment>
<keyword evidence="3" id="KW-0227">DNA damage</keyword>
<dbReference type="AlphaFoldDB" id="A0A1F2WHP6"/>
<evidence type="ECO:0000313" key="5">
    <source>
        <dbReference type="EMBL" id="OFW56389.1"/>
    </source>
</evidence>
<dbReference type="Proteomes" id="UP000177876">
    <property type="component" value="Unassembled WGS sequence"/>
</dbReference>
<dbReference type="HAMAP" id="MF_01113">
    <property type="entry name" value="DNApol_IV"/>
    <property type="match status" value="1"/>
</dbReference>
<keyword evidence="3" id="KW-0548">Nucleotidyltransferase</keyword>
<keyword evidence="3" id="KW-0239">DNA-directed DNA polymerase</keyword>
<keyword evidence="3" id="KW-0460">Magnesium</keyword>
<comment type="subunit">
    <text evidence="3">Monomer.</text>
</comment>
<evidence type="ECO:0000256" key="2">
    <source>
        <dbReference type="ARBA" id="ARBA00025589"/>
    </source>
</evidence>
<dbReference type="PANTHER" id="PTHR11076:SF35">
    <property type="entry name" value="DNA REPAIR PROTEIN HOMOLOG YOBH"/>
    <property type="match status" value="1"/>
</dbReference>
<dbReference type="GO" id="GO:0009432">
    <property type="term" value="P:SOS response"/>
    <property type="evidence" value="ECO:0007669"/>
    <property type="project" value="TreeGrafter"/>
</dbReference>
<comment type="cofactor">
    <cofactor evidence="3">
        <name>Mg(2+)</name>
        <dbReference type="ChEBI" id="CHEBI:18420"/>
    </cofactor>
    <text evidence="3">Binds 2 magnesium ions per subunit.</text>
</comment>
<dbReference type="InterPro" id="IPR017961">
    <property type="entry name" value="DNA_pol_Y-fam_little_finger"/>
</dbReference>